<keyword evidence="3" id="KW-1185">Reference proteome</keyword>
<evidence type="ECO:0000313" key="3">
    <source>
        <dbReference type="Proteomes" id="UP001201980"/>
    </source>
</evidence>
<comment type="caution">
    <text evidence="2">The sequence shown here is derived from an EMBL/GenBank/DDBJ whole genome shotgun (WGS) entry which is preliminary data.</text>
</comment>
<dbReference type="AlphaFoldDB" id="A0AAD5RFL0"/>
<feature type="region of interest" description="Disordered" evidence="1">
    <location>
        <begin position="1"/>
        <end position="135"/>
    </location>
</feature>
<reference evidence="2" key="1">
    <citation type="submission" date="2022-07" db="EMBL/GenBank/DDBJ databases">
        <title>Draft genome sequence of Zalerion maritima ATCC 34329, a (micro)plastics degrading marine fungus.</title>
        <authorList>
            <person name="Paco A."/>
            <person name="Goncalves M.F.M."/>
            <person name="Rocha-Santos T.A.P."/>
            <person name="Alves A."/>
        </authorList>
    </citation>
    <scope>NUCLEOTIDE SEQUENCE</scope>
    <source>
        <strain evidence="2">ATCC 34329</strain>
    </source>
</reference>
<feature type="compositionally biased region" description="Polar residues" evidence="1">
    <location>
        <begin position="30"/>
        <end position="46"/>
    </location>
</feature>
<accession>A0AAD5RFL0</accession>
<organism evidence="2 3">
    <name type="scientific">Zalerion maritima</name>
    <dbReference type="NCBI Taxonomy" id="339359"/>
    <lineage>
        <taxon>Eukaryota</taxon>
        <taxon>Fungi</taxon>
        <taxon>Dikarya</taxon>
        <taxon>Ascomycota</taxon>
        <taxon>Pezizomycotina</taxon>
        <taxon>Sordariomycetes</taxon>
        <taxon>Lulworthiomycetidae</taxon>
        <taxon>Lulworthiales</taxon>
        <taxon>Lulworthiaceae</taxon>
        <taxon>Zalerion</taxon>
    </lineage>
</organism>
<evidence type="ECO:0000313" key="2">
    <source>
        <dbReference type="EMBL" id="KAJ2890680.1"/>
    </source>
</evidence>
<name>A0AAD5RFL0_9PEZI</name>
<proteinExistence type="predicted"/>
<evidence type="ECO:0000256" key="1">
    <source>
        <dbReference type="SAM" id="MobiDB-lite"/>
    </source>
</evidence>
<gene>
    <name evidence="2" type="ORF">MKZ38_001540</name>
</gene>
<sequence length="135" mass="14658">MEGLQDPKTPTAPKFGRGQAGEEQPPRPQQAASNSRVGASVSTNGFPPSPPIGLGIPIIPSPNPDDEEDLPGLRLPDPIDDEDKLFFSPVRKPYQIPAGPKSPVLTPQGSDDDDDENKEDNPRVLFARINRRKDE</sequence>
<dbReference type="EMBL" id="JAKWBI020001421">
    <property type="protein sequence ID" value="KAJ2890680.1"/>
    <property type="molecule type" value="Genomic_DNA"/>
</dbReference>
<protein>
    <submittedName>
        <fullName evidence="2">Uncharacterized protein</fullName>
    </submittedName>
</protein>
<dbReference type="Proteomes" id="UP001201980">
    <property type="component" value="Unassembled WGS sequence"/>
</dbReference>